<protein>
    <submittedName>
        <fullName evidence="3">TonB-like protein</fullName>
    </submittedName>
</protein>
<keyword evidence="4" id="KW-1185">Reference proteome</keyword>
<dbReference type="RefSeq" id="WP_121344810.1">
    <property type="nucleotide sequence ID" value="NZ_RBLG01000001.1"/>
</dbReference>
<dbReference type="Proteomes" id="UP000276282">
    <property type="component" value="Unassembled WGS sequence"/>
</dbReference>
<sequence length="138" mass="15526">MKNIFFIAALFVLTTNVQAQEGVSVKGNTITMKEIGPVWPGCEKSELSEDDCFNKQLAKHIKSNFKYPKDANGKIVRGRSVITFYIDEKGEVCKVSAEGPQKLVNQEAVRITELFPVMKPGHRGGKKIEVKYKMPFNF</sequence>
<dbReference type="OrthoDB" id="1522859at2"/>
<dbReference type="SUPFAM" id="SSF74653">
    <property type="entry name" value="TolA/TonB C-terminal domain"/>
    <property type="match status" value="1"/>
</dbReference>
<dbReference type="AlphaFoldDB" id="A0A495PZV5"/>
<evidence type="ECO:0000313" key="3">
    <source>
        <dbReference type="EMBL" id="RKS56082.1"/>
    </source>
</evidence>
<feature type="chain" id="PRO_5019725338" evidence="1">
    <location>
        <begin position="20"/>
        <end position="138"/>
    </location>
</feature>
<organism evidence="3 4">
    <name type="scientific">Gillisia mitskevichiae</name>
    <dbReference type="NCBI Taxonomy" id="270921"/>
    <lineage>
        <taxon>Bacteria</taxon>
        <taxon>Pseudomonadati</taxon>
        <taxon>Bacteroidota</taxon>
        <taxon>Flavobacteriia</taxon>
        <taxon>Flavobacteriales</taxon>
        <taxon>Flavobacteriaceae</taxon>
        <taxon>Gillisia</taxon>
    </lineage>
</organism>
<evidence type="ECO:0000259" key="2">
    <source>
        <dbReference type="Pfam" id="PF03544"/>
    </source>
</evidence>
<name>A0A495PZV5_9FLAO</name>
<dbReference type="InterPro" id="IPR037682">
    <property type="entry name" value="TonB_C"/>
</dbReference>
<reference evidence="3 4" key="1">
    <citation type="submission" date="2018-10" db="EMBL/GenBank/DDBJ databases">
        <title>Genomic Encyclopedia of Archaeal and Bacterial Type Strains, Phase II (KMG-II): from individual species to whole genera.</title>
        <authorList>
            <person name="Goeker M."/>
        </authorList>
    </citation>
    <scope>NUCLEOTIDE SEQUENCE [LARGE SCALE GENOMIC DNA]</scope>
    <source>
        <strain evidence="3 4">DSM 19839</strain>
    </source>
</reference>
<evidence type="ECO:0000313" key="4">
    <source>
        <dbReference type="Proteomes" id="UP000276282"/>
    </source>
</evidence>
<feature type="signal peptide" evidence="1">
    <location>
        <begin position="1"/>
        <end position="19"/>
    </location>
</feature>
<dbReference type="Pfam" id="PF03544">
    <property type="entry name" value="TonB_C"/>
    <property type="match status" value="1"/>
</dbReference>
<dbReference type="Gene3D" id="3.30.1150.10">
    <property type="match status" value="1"/>
</dbReference>
<keyword evidence="1" id="KW-0732">Signal</keyword>
<comment type="caution">
    <text evidence="3">The sequence shown here is derived from an EMBL/GenBank/DDBJ whole genome shotgun (WGS) entry which is preliminary data.</text>
</comment>
<gene>
    <name evidence="3" type="ORF">BC962_1061</name>
</gene>
<feature type="domain" description="TonB C-terminal" evidence="2">
    <location>
        <begin position="64"/>
        <end position="138"/>
    </location>
</feature>
<proteinExistence type="predicted"/>
<dbReference type="GO" id="GO:0055085">
    <property type="term" value="P:transmembrane transport"/>
    <property type="evidence" value="ECO:0007669"/>
    <property type="project" value="InterPro"/>
</dbReference>
<accession>A0A495PZV5</accession>
<dbReference type="EMBL" id="RBLG01000001">
    <property type="protein sequence ID" value="RKS56082.1"/>
    <property type="molecule type" value="Genomic_DNA"/>
</dbReference>
<evidence type="ECO:0000256" key="1">
    <source>
        <dbReference type="SAM" id="SignalP"/>
    </source>
</evidence>